<keyword evidence="3" id="KW-1185">Reference proteome</keyword>
<dbReference type="SUPFAM" id="SSF56672">
    <property type="entry name" value="DNA/RNA polymerases"/>
    <property type="match status" value="1"/>
</dbReference>
<evidence type="ECO:0000259" key="1">
    <source>
        <dbReference type="Pfam" id="PF00078"/>
    </source>
</evidence>
<dbReference type="InterPro" id="IPR052343">
    <property type="entry name" value="Retrotransposon-Effector_Assoc"/>
</dbReference>
<organism evidence="2 3">
    <name type="scientific">Gossypium arboreum</name>
    <name type="common">Tree cotton</name>
    <name type="synonym">Gossypium nanking</name>
    <dbReference type="NCBI Taxonomy" id="29729"/>
    <lineage>
        <taxon>Eukaryota</taxon>
        <taxon>Viridiplantae</taxon>
        <taxon>Streptophyta</taxon>
        <taxon>Embryophyta</taxon>
        <taxon>Tracheophyta</taxon>
        <taxon>Spermatophyta</taxon>
        <taxon>Magnoliopsida</taxon>
        <taxon>eudicotyledons</taxon>
        <taxon>Gunneridae</taxon>
        <taxon>Pentapetalae</taxon>
        <taxon>rosids</taxon>
        <taxon>malvids</taxon>
        <taxon>Malvales</taxon>
        <taxon>Malvaceae</taxon>
        <taxon>Malvoideae</taxon>
        <taxon>Gossypium</taxon>
    </lineage>
</organism>
<proteinExistence type="predicted"/>
<sequence>MVVSSINATQIVLIPKIFNPSNLTHFQLISLCNVIYKIVAKVIANRFRKVIDKCIDEAQSAFVPGRLITDNTLVAYEILHSMKQKRRGKKGFMAVKLDMSKAYDRVKWNFLQEIMIRMGFAQKWIESIMKCISSVSYSIVVNGNKRDIFYPTRGLRQ</sequence>
<comment type="caution">
    <text evidence="2">The sequence shown here is derived from an EMBL/GenBank/DDBJ whole genome shotgun (WGS) entry which is preliminary data.</text>
</comment>
<dbReference type="InterPro" id="IPR000477">
    <property type="entry name" value="RT_dom"/>
</dbReference>
<evidence type="ECO:0000313" key="3">
    <source>
        <dbReference type="Proteomes" id="UP001358586"/>
    </source>
</evidence>
<dbReference type="PANTHER" id="PTHR46890:SF48">
    <property type="entry name" value="RNA-DIRECTED DNA POLYMERASE"/>
    <property type="match status" value="1"/>
</dbReference>
<dbReference type="PANTHER" id="PTHR46890">
    <property type="entry name" value="NON-LTR RETROLELEMENT REVERSE TRANSCRIPTASE-LIKE PROTEIN-RELATED"/>
    <property type="match status" value="1"/>
</dbReference>
<name>A0ABR0N019_GOSAR</name>
<accession>A0ABR0N019</accession>
<dbReference type="EMBL" id="JARKNE010000011">
    <property type="protein sequence ID" value="KAK5783162.1"/>
    <property type="molecule type" value="Genomic_DNA"/>
</dbReference>
<gene>
    <name evidence="2" type="ORF">PVK06_037670</name>
</gene>
<reference evidence="2 3" key="1">
    <citation type="submission" date="2023-03" db="EMBL/GenBank/DDBJ databases">
        <title>WGS of Gossypium arboreum.</title>
        <authorList>
            <person name="Yu D."/>
        </authorList>
    </citation>
    <scope>NUCLEOTIDE SEQUENCE [LARGE SCALE GENOMIC DNA]</scope>
    <source>
        <tissue evidence="2">Leaf</tissue>
    </source>
</reference>
<evidence type="ECO:0000313" key="2">
    <source>
        <dbReference type="EMBL" id="KAK5783162.1"/>
    </source>
</evidence>
<dbReference type="InterPro" id="IPR043502">
    <property type="entry name" value="DNA/RNA_pol_sf"/>
</dbReference>
<protein>
    <recommendedName>
        <fullName evidence="1">Reverse transcriptase domain-containing protein</fullName>
    </recommendedName>
</protein>
<feature type="domain" description="Reverse transcriptase" evidence="1">
    <location>
        <begin position="25"/>
        <end position="157"/>
    </location>
</feature>
<dbReference type="Pfam" id="PF00078">
    <property type="entry name" value="RVT_1"/>
    <property type="match status" value="1"/>
</dbReference>
<dbReference type="Proteomes" id="UP001358586">
    <property type="component" value="Chromosome 11"/>
</dbReference>